<feature type="transmembrane region" description="Helical" evidence="3">
    <location>
        <begin position="143"/>
        <end position="163"/>
    </location>
</feature>
<evidence type="ECO:0000256" key="1">
    <source>
        <dbReference type="ARBA" id="ARBA00004127"/>
    </source>
</evidence>
<gene>
    <name evidence="5" type="ORF">EBB45_19340</name>
</gene>
<keyword evidence="3" id="KW-0472">Membrane</keyword>
<feature type="transmembrane region" description="Helical" evidence="3">
    <location>
        <begin position="207"/>
        <end position="230"/>
    </location>
</feature>
<feature type="domain" description="EamA" evidence="4">
    <location>
        <begin position="5"/>
        <end position="136"/>
    </location>
</feature>
<comment type="similarity">
    <text evidence="2">Belongs to the EamA transporter family.</text>
</comment>
<comment type="subcellular location">
    <subcellularLocation>
        <location evidence="1">Endomembrane system</location>
        <topology evidence="1">Multi-pass membrane protein</topology>
    </subcellularLocation>
</comment>
<feature type="transmembrane region" description="Helical" evidence="3">
    <location>
        <begin position="66"/>
        <end position="85"/>
    </location>
</feature>
<organism evidence="5 6">
    <name type="scientific">Lysinibacillus composti</name>
    <dbReference type="NCBI Taxonomy" id="720633"/>
    <lineage>
        <taxon>Bacteria</taxon>
        <taxon>Bacillati</taxon>
        <taxon>Bacillota</taxon>
        <taxon>Bacilli</taxon>
        <taxon>Bacillales</taxon>
        <taxon>Bacillaceae</taxon>
        <taxon>Lysinibacillus</taxon>
    </lineage>
</organism>
<dbReference type="PANTHER" id="PTHR22911:SF79">
    <property type="entry name" value="MOBA-LIKE NTP TRANSFERASE DOMAIN-CONTAINING PROTEIN"/>
    <property type="match status" value="1"/>
</dbReference>
<protein>
    <submittedName>
        <fullName evidence="5">EamA family transporter</fullName>
    </submittedName>
</protein>
<dbReference type="SUPFAM" id="SSF103481">
    <property type="entry name" value="Multidrug resistance efflux transporter EmrE"/>
    <property type="match status" value="2"/>
</dbReference>
<dbReference type="InterPro" id="IPR000620">
    <property type="entry name" value="EamA_dom"/>
</dbReference>
<feature type="transmembrane region" description="Helical" evidence="3">
    <location>
        <begin position="120"/>
        <end position="137"/>
    </location>
</feature>
<dbReference type="GO" id="GO:0016020">
    <property type="term" value="C:membrane"/>
    <property type="evidence" value="ECO:0007669"/>
    <property type="project" value="InterPro"/>
</dbReference>
<accession>A0A3N9U4I6</accession>
<feature type="transmembrane region" description="Helical" evidence="3">
    <location>
        <begin position="237"/>
        <end position="256"/>
    </location>
</feature>
<reference evidence="5 6" key="1">
    <citation type="journal article" date="2013" name="J. Microbiol.">
        <title>Lysinibacillus chungkukjangi sp. nov., isolated from Chungkukjang, Korean fermented soybean food.</title>
        <authorList>
            <person name="Kim S.J."/>
            <person name="Jang Y.H."/>
            <person name="Hamada M."/>
            <person name="Ahn J.H."/>
            <person name="Weon H.Y."/>
            <person name="Suzuki K."/>
            <person name="Whang K.S."/>
            <person name="Kwon S.W."/>
        </authorList>
    </citation>
    <scope>NUCLEOTIDE SEQUENCE [LARGE SCALE GENOMIC DNA]</scope>
    <source>
        <strain evidence="5 6">MCCC 1A12701</strain>
    </source>
</reference>
<dbReference type="OrthoDB" id="9787117at2"/>
<evidence type="ECO:0000313" key="5">
    <source>
        <dbReference type="EMBL" id="RQW71501.1"/>
    </source>
</evidence>
<evidence type="ECO:0000259" key="4">
    <source>
        <dbReference type="Pfam" id="PF00892"/>
    </source>
</evidence>
<sequence length="302" mass="32423">MNMLPYIFVLIAGILWGTTGTLQTFLQDGISPIAIAGVRSSIGGGVLLLVVLLMKKINFRNWSWKWTLLAAITIALFQSFFFTSIRFTGVAVGTVVTIGSSPVFAGLVEWLLWKRKPTRIWGAATTLAIIGCILLFVNKGEATVNLTGVLLGLCAGVMFAFYTNCSKQLTEKEDTLPAVAMTFSLCALLLLPFSQDGISWVFSSQNSWPMILMGLGATSLAYVLFLAGLGKISSSSAVTLSLAEPLTAALLGVFLVGEYLSLTSWVGIMLLLGGIIVLTMGSRKSTNETVQLETNNEEIKTT</sequence>
<feature type="transmembrane region" description="Helical" evidence="3">
    <location>
        <begin position="262"/>
        <end position="281"/>
    </location>
</feature>
<dbReference type="Proteomes" id="UP000274033">
    <property type="component" value="Unassembled WGS sequence"/>
</dbReference>
<proteinExistence type="inferred from homology"/>
<feature type="transmembrane region" description="Helical" evidence="3">
    <location>
        <begin position="175"/>
        <end position="195"/>
    </location>
</feature>
<feature type="domain" description="EamA" evidence="4">
    <location>
        <begin position="147"/>
        <end position="279"/>
    </location>
</feature>
<keyword evidence="6" id="KW-1185">Reference proteome</keyword>
<comment type="caution">
    <text evidence="5">The sequence shown here is derived from an EMBL/GenBank/DDBJ whole genome shotgun (WGS) entry which is preliminary data.</text>
</comment>
<keyword evidence="3" id="KW-0812">Transmembrane</keyword>
<evidence type="ECO:0000313" key="6">
    <source>
        <dbReference type="Proteomes" id="UP000274033"/>
    </source>
</evidence>
<dbReference type="AlphaFoldDB" id="A0A3N9U4I6"/>
<name>A0A3N9U4I6_9BACI</name>
<keyword evidence="3" id="KW-1133">Transmembrane helix</keyword>
<feature type="transmembrane region" description="Helical" evidence="3">
    <location>
        <begin position="91"/>
        <end position="113"/>
    </location>
</feature>
<dbReference type="InterPro" id="IPR037185">
    <property type="entry name" value="EmrE-like"/>
</dbReference>
<dbReference type="EMBL" id="RRCT01000034">
    <property type="protein sequence ID" value="RQW71501.1"/>
    <property type="molecule type" value="Genomic_DNA"/>
</dbReference>
<evidence type="ECO:0000256" key="2">
    <source>
        <dbReference type="ARBA" id="ARBA00007362"/>
    </source>
</evidence>
<evidence type="ECO:0000256" key="3">
    <source>
        <dbReference type="SAM" id="Phobius"/>
    </source>
</evidence>
<dbReference type="PANTHER" id="PTHR22911">
    <property type="entry name" value="ACYL-MALONYL CONDENSING ENZYME-RELATED"/>
    <property type="match status" value="1"/>
</dbReference>
<dbReference type="Pfam" id="PF00892">
    <property type="entry name" value="EamA"/>
    <property type="match status" value="2"/>
</dbReference>
<feature type="transmembrane region" description="Helical" evidence="3">
    <location>
        <begin position="30"/>
        <end position="54"/>
    </location>
</feature>
<dbReference type="Gene3D" id="1.10.3730.20">
    <property type="match status" value="1"/>
</dbReference>